<keyword evidence="1" id="KW-0175">Coiled coil</keyword>
<feature type="compositionally biased region" description="Acidic residues" evidence="2">
    <location>
        <begin position="368"/>
        <end position="378"/>
    </location>
</feature>
<dbReference type="Proteomes" id="UP001396898">
    <property type="component" value="Unassembled WGS sequence"/>
</dbReference>
<feature type="compositionally biased region" description="Basic and acidic residues" evidence="2">
    <location>
        <begin position="132"/>
        <end position="145"/>
    </location>
</feature>
<keyword evidence="4" id="KW-1185">Reference proteome</keyword>
<feature type="compositionally biased region" description="Acidic residues" evidence="2">
    <location>
        <begin position="198"/>
        <end position="235"/>
    </location>
</feature>
<accession>A0ABR1RW23</accession>
<feature type="compositionally biased region" description="Acidic residues" evidence="2">
    <location>
        <begin position="38"/>
        <end position="48"/>
    </location>
</feature>
<protein>
    <submittedName>
        <fullName evidence="3">Uncharacterized protein</fullName>
    </submittedName>
</protein>
<dbReference type="EMBL" id="JAQQWI010000010">
    <property type="protein sequence ID" value="KAK8018724.1"/>
    <property type="molecule type" value="Genomic_DNA"/>
</dbReference>
<feature type="compositionally biased region" description="Basic and acidic residues" evidence="2">
    <location>
        <begin position="180"/>
        <end position="197"/>
    </location>
</feature>
<reference evidence="3 4" key="1">
    <citation type="submission" date="2023-01" db="EMBL/GenBank/DDBJ databases">
        <title>Analysis of 21 Apiospora genomes using comparative genomics revels a genus with tremendous synthesis potential of carbohydrate active enzymes and secondary metabolites.</title>
        <authorList>
            <person name="Sorensen T."/>
        </authorList>
    </citation>
    <scope>NUCLEOTIDE SEQUENCE [LARGE SCALE GENOMIC DNA]</scope>
    <source>
        <strain evidence="3 4">CBS 20057</strain>
    </source>
</reference>
<comment type="caution">
    <text evidence="3">The sequence shown here is derived from an EMBL/GenBank/DDBJ whole genome shotgun (WGS) entry which is preliminary data.</text>
</comment>
<feature type="region of interest" description="Disordered" evidence="2">
    <location>
        <begin position="720"/>
        <end position="749"/>
    </location>
</feature>
<evidence type="ECO:0000313" key="3">
    <source>
        <dbReference type="EMBL" id="KAK8018724.1"/>
    </source>
</evidence>
<feature type="compositionally biased region" description="Polar residues" evidence="2">
    <location>
        <begin position="120"/>
        <end position="131"/>
    </location>
</feature>
<feature type="compositionally biased region" description="Basic and acidic residues" evidence="2">
    <location>
        <begin position="77"/>
        <end position="87"/>
    </location>
</feature>
<name>A0ABR1RW23_9PEZI</name>
<organism evidence="3 4">
    <name type="scientific">Apiospora marii</name>
    <dbReference type="NCBI Taxonomy" id="335849"/>
    <lineage>
        <taxon>Eukaryota</taxon>
        <taxon>Fungi</taxon>
        <taxon>Dikarya</taxon>
        <taxon>Ascomycota</taxon>
        <taxon>Pezizomycotina</taxon>
        <taxon>Sordariomycetes</taxon>
        <taxon>Xylariomycetidae</taxon>
        <taxon>Amphisphaeriales</taxon>
        <taxon>Apiosporaceae</taxon>
        <taxon>Apiospora</taxon>
    </lineage>
</organism>
<evidence type="ECO:0000256" key="1">
    <source>
        <dbReference type="SAM" id="Coils"/>
    </source>
</evidence>
<evidence type="ECO:0000256" key="2">
    <source>
        <dbReference type="SAM" id="MobiDB-lite"/>
    </source>
</evidence>
<sequence>MSPIPTRRSARLHGPATQPRSRTDTKTRDDLYNLPSSSDEDDDKDDGNEFIPANISPHRVVASANGPTLSRPRPPKRPLEDASLRHEARFKKHRSKEVNWNALNNRPQLPARKELGLASPPSSRAVTTMNDRASRSISRESSSDHYVDPELFKLVNSKMLKRKPDEAPPSPSQQILQEIAGRERSEQEIPEQVHPEPGETEPEEIEREESEPELEQGEEMAVDDAPISDEDEEDNAYSNIELDGDIDLSSDAIPGIAGGAVEGLDEDESDQDVLGLDSDHSVPQTEPMSDAEGHGPPDESASSAPQVADNAMIMPIAQHGSSDPWEVPESPDRADHDEDAANAEQSHANILQAQLVDEASRARSQESEQADAEDTDIDSEVDFEVESNLDLDCSNLSLHDCLTQDVERFRSREGDFEDSLLFGPPDSPSSTTIDLSSRNVEDLRKIIKRKGWVGLGRARDAEGRPLDWESKLNDDWERKLQDDSEPVTAVGKVLFHYAEKLGRLIWMAFTAQSQETRNRVFRNHIDFLQYCFSMLENCIAFIHDQRLSFLKIQTPLSQNEEKRREMVEEIAALHIPTIVRLLIKIWDPCSKNDHCGSFDSFAIQLLARVAGWIEHLYGPFIREVREAGGSASWFKIREAFETPMKQLRTQLARAPELLEQEEIQEVQRQKQLQQQLEAQKEEELRAQQEEEERIEARRRQNQEVAQFIRAGTDRRFAARRRQNQDVLLHQGPPRRKRDASQQLQSPPAATGVAETKWLGEEEHVLCDKLISSFAFKKPRLPDLKDTATKVGHSQAATVDKARELLPVILSHGGMGSLSEEDIHNMVQTIMRQWE</sequence>
<evidence type="ECO:0000313" key="4">
    <source>
        <dbReference type="Proteomes" id="UP001396898"/>
    </source>
</evidence>
<feature type="compositionally biased region" description="Basic and acidic residues" evidence="2">
    <location>
        <begin position="21"/>
        <end position="31"/>
    </location>
</feature>
<feature type="region of interest" description="Disordered" evidence="2">
    <location>
        <begin position="158"/>
        <end position="345"/>
    </location>
</feature>
<feature type="region of interest" description="Disordered" evidence="2">
    <location>
        <begin position="357"/>
        <end position="378"/>
    </location>
</feature>
<feature type="coiled-coil region" evidence="1">
    <location>
        <begin position="644"/>
        <end position="704"/>
    </location>
</feature>
<proteinExistence type="predicted"/>
<feature type="region of interest" description="Disordered" evidence="2">
    <location>
        <begin position="1"/>
        <end position="145"/>
    </location>
</feature>
<gene>
    <name evidence="3" type="ORF">PG991_007914</name>
</gene>